<evidence type="ECO:0000256" key="1">
    <source>
        <dbReference type="ARBA" id="ARBA00001947"/>
    </source>
</evidence>
<keyword evidence="9" id="KW-1185">Reference proteome</keyword>
<dbReference type="InterPro" id="IPR036291">
    <property type="entry name" value="NAD(P)-bd_dom_sf"/>
</dbReference>
<dbReference type="SUPFAM" id="SSF51735">
    <property type="entry name" value="NAD(P)-binding Rossmann-fold domains"/>
    <property type="match status" value="1"/>
</dbReference>
<keyword evidence="2 5" id="KW-0479">Metal-binding</keyword>
<dbReference type="InterPro" id="IPR011032">
    <property type="entry name" value="GroES-like_sf"/>
</dbReference>
<dbReference type="Pfam" id="PF08240">
    <property type="entry name" value="ADH_N"/>
    <property type="match status" value="1"/>
</dbReference>
<organism evidence="8 9">
    <name type="scientific">Aspergillus caelatus</name>
    <dbReference type="NCBI Taxonomy" id="61420"/>
    <lineage>
        <taxon>Eukaryota</taxon>
        <taxon>Fungi</taxon>
        <taxon>Dikarya</taxon>
        <taxon>Ascomycota</taxon>
        <taxon>Pezizomycotina</taxon>
        <taxon>Eurotiomycetes</taxon>
        <taxon>Eurotiomycetidae</taxon>
        <taxon>Eurotiales</taxon>
        <taxon>Aspergillaceae</taxon>
        <taxon>Aspergillus</taxon>
        <taxon>Aspergillus subgen. Circumdati</taxon>
    </lineage>
</organism>
<dbReference type="Gene3D" id="3.40.50.720">
    <property type="entry name" value="NAD(P)-binding Rossmann-like Domain"/>
    <property type="match status" value="1"/>
</dbReference>
<dbReference type="AlphaFoldDB" id="A0A5N7AE27"/>
<dbReference type="GO" id="GO:0016491">
    <property type="term" value="F:oxidoreductase activity"/>
    <property type="evidence" value="ECO:0007669"/>
    <property type="project" value="UniProtKB-KW"/>
</dbReference>
<reference evidence="8 9" key="1">
    <citation type="submission" date="2019-04" db="EMBL/GenBank/DDBJ databases">
        <title>Friends and foes A comparative genomics studyof 23 Aspergillus species from section Flavi.</title>
        <authorList>
            <consortium name="DOE Joint Genome Institute"/>
            <person name="Kjaerbolling I."/>
            <person name="Vesth T."/>
            <person name="Frisvad J.C."/>
            <person name="Nybo J.L."/>
            <person name="Theobald S."/>
            <person name="Kildgaard S."/>
            <person name="Isbrandt T."/>
            <person name="Kuo A."/>
            <person name="Sato A."/>
            <person name="Lyhne E.K."/>
            <person name="Kogle M.E."/>
            <person name="Wiebenga A."/>
            <person name="Kun R.S."/>
            <person name="Lubbers R.J."/>
            <person name="Makela M.R."/>
            <person name="Barry K."/>
            <person name="Chovatia M."/>
            <person name="Clum A."/>
            <person name="Daum C."/>
            <person name="Haridas S."/>
            <person name="He G."/>
            <person name="LaButti K."/>
            <person name="Lipzen A."/>
            <person name="Mondo S."/>
            <person name="Riley R."/>
            <person name="Salamov A."/>
            <person name="Simmons B.A."/>
            <person name="Magnuson J.K."/>
            <person name="Henrissat B."/>
            <person name="Mortensen U.H."/>
            <person name="Larsen T.O."/>
            <person name="Devries R.P."/>
            <person name="Grigoriev I.V."/>
            <person name="Machida M."/>
            <person name="Baker S.E."/>
            <person name="Andersen M.R."/>
        </authorList>
    </citation>
    <scope>NUCLEOTIDE SEQUENCE [LARGE SCALE GENOMIC DNA]</scope>
    <source>
        <strain evidence="8 9">CBS 763.97</strain>
    </source>
</reference>
<dbReference type="RefSeq" id="XP_031931195.1">
    <property type="nucleotide sequence ID" value="XM_032069920.1"/>
</dbReference>
<dbReference type="CDD" id="cd08284">
    <property type="entry name" value="FDH_like_2"/>
    <property type="match status" value="1"/>
</dbReference>
<evidence type="ECO:0000259" key="6">
    <source>
        <dbReference type="Pfam" id="PF00107"/>
    </source>
</evidence>
<dbReference type="OrthoDB" id="442947at2759"/>
<keyword evidence="4" id="KW-0560">Oxidoreductase</keyword>
<dbReference type="PANTHER" id="PTHR42813">
    <property type="entry name" value="ZINC-TYPE ALCOHOL DEHYDROGENASE-LIKE"/>
    <property type="match status" value="1"/>
</dbReference>
<comment type="cofactor">
    <cofactor evidence="1 5">
        <name>Zn(2+)</name>
        <dbReference type="ChEBI" id="CHEBI:29105"/>
    </cofactor>
</comment>
<dbReference type="PANTHER" id="PTHR42813:SF2">
    <property type="entry name" value="DEHYDROGENASE, ZINC-CONTAINING, PUTATIVE (AFU_ORTHOLOGUE AFUA_2G02810)-RELATED"/>
    <property type="match status" value="1"/>
</dbReference>
<dbReference type="GeneID" id="43654366"/>
<gene>
    <name evidence="8" type="ORF">BDV27DRAFT_142219</name>
</gene>
<dbReference type="Pfam" id="PF00107">
    <property type="entry name" value="ADH_zinc_N"/>
    <property type="match status" value="1"/>
</dbReference>
<evidence type="ECO:0000313" key="8">
    <source>
        <dbReference type="EMBL" id="KAE8368114.1"/>
    </source>
</evidence>
<name>A0A5N7AE27_9EURO</name>
<feature type="domain" description="Alcohol dehydrogenase-like C-terminal" evidence="6">
    <location>
        <begin position="186"/>
        <end position="292"/>
    </location>
</feature>
<dbReference type="Proteomes" id="UP000326268">
    <property type="component" value="Unassembled WGS sequence"/>
</dbReference>
<protein>
    <submittedName>
        <fullName evidence="8">Chaperonin 10-like protein</fullName>
    </submittedName>
</protein>
<evidence type="ECO:0000256" key="2">
    <source>
        <dbReference type="ARBA" id="ARBA00022723"/>
    </source>
</evidence>
<dbReference type="Gene3D" id="3.90.180.10">
    <property type="entry name" value="Medium-chain alcohol dehydrogenases, catalytic domain"/>
    <property type="match status" value="1"/>
</dbReference>
<evidence type="ECO:0000259" key="7">
    <source>
        <dbReference type="Pfam" id="PF08240"/>
    </source>
</evidence>
<feature type="domain" description="Alcohol dehydrogenase-like N-terminal" evidence="7">
    <location>
        <begin position="28"/>
        <end position="133"/>
    </location>
</feature>
<dbReference type="EMBL" id="ML737588">
    <property type="protein sequence ID" value="KAE8368114.1"/>
    <property type="molecule type" value="Genomic_DNA"/>
</dbReference>
<evidence type="ECO:0000313" key="9">
    <source>
        <dbReference type="Proteomes" id="UP000326268"/>
    </source>
</evidence>
<dbReference type="InterPro" id="IPR013154">
    <property type="entry name" value="ADH-like_N"/>
</dbReference>
<evidence type="ECO:0000256" key="4">
    <source>
        <dbReference type="ARBA" id="ARBA00023002"/>
    </source>
</evidence>
<dbReference type="InterPro" id="IPR013149">
    <property type="entry name" value="ADH-like_C"/>
</dbReference>
<comment type="similarity">
    <text evidence="5">Belongs to the zinc-containing alcohol dehydrogenase family.</text>
</comment>
<dbReference type="InterPro" id="IPR002328">
    <property type="entry name" value="ADH_Zn_CS"/>
</dbReference>
<evidence type="ECO:0000256" key="3">
    <source>
        <dbReference type="ARBA" id="ARBA00022833"/>
    </source>
</evidence>
<dbReference type="PROSITE" id="PS00059">
    <property type="entry name" value="ADH_ZINC"/>
    <property type="match status" value="1"/>
</dbReference>
<dbReference type="GO" id="GO:0008270">
    <property type="term" value="F:zinc ion binding"/>
    <property type="evidence" value="ECO:0007669"/>
    <property type="project" value="InterPro"/>
</dbReference>
<proteinExistence type="inferred from homology"/>
<evidence type="ECO:0000256" key="5">
    <source>
        <dbReference type="RuleBase" id="RU361277"/>
    </source>
</evidence>
<keyword evidence="3 5" id="KW-0862">Zinc</keyword>
<accession>A0A5N7AE27</accession>
<sequence>MQNMRAVVFQGPGNIIVEDRAVPQILDPKDAIIKVKVAGVCGSDLHFYRGHEKVQANFIPGHEFVGSVHAIGADIKKLKVGDDVVSPFTTQCGNCYYCERGQTSRCEKGLLFGSCGTGPDGGQAEFVRVPFADSTLVHAPGSISSDLLILMSDIFPTGYFCASRFLKNMSAQEAQNSVVAVVGCGPVGICAIASALTCCPNVYAIDMVPSRLAEAEKIGAKPLLLDKDPESTIKAATGGRGADVALEVVGTEEAMQVCLSLIRPFGFVSCVGVRHGDYIIPGSLVYSKNATIAWGRCPVGGIFEEALGCLVKVQDKVSFLCDLHMSLEDAPRAYDIFNRRKVHKVILKV</sequence>
<dbReference type="SUPFAM" id="SSF50129">
    <property type="entry name" value="GroES-like"/>
    <property type="match status" value="1"/>
</dbReference>